<dbReference type="EMBL" id="CP023154">
    <property type="protein sequence ID" value="QEK78347.1"/>
    <property type="molecule type" value="Genomic_DNA"/>
</dbReference>
<organism evidence="2 3">
    <name type="scientific">Pyrococcus furiosus (strain ATCC 43587 / DSM 3638 / JCM 8422 / Vc1)</name>
    <dbReference type="NCBI Taxonomy" id="186497"/>
    <lineage>
        <taxon>Archaea</taxon>
        <taxon>Methanobacteriati</taxon>
        <taxon>Methanobacteriota</taxon>
        <taxon>Thermococci</taxon>
        <taxon>Thermococcales</taxon>
        <taxon>Thermococcaceae</taxon>
        <taxon>Pyrococcus</taxon>
    </lineage>
</organism>
<dbReference type="CDD" id="cd06661">
    <property type="entry name" value="GGCT_like"/>
    <property type="match status" value="1"/>
</dbReference>
<name>A0A5C0XN63_PYRFU</name>
<sequence>MSYGEESVRIAVYGTLRKGKPLHWYLKEAKFLGEDWIKGYQLYFEFLPYAVKGEGKLKVEVYEVDKETFERINEIETGAGYKLVEVSTKFGKAFLWEWSGKPKGKRIKSGDFNDVR</sequence>
<dbReference type="AlphaFoldDB" id="A0A5C0XN63"/>
<dbReference type="OrthoDB" id="100169at2157"/>
<proteinExistence type="predicted"/>
<feature type="domain" description="Gamma-glutamylcyclotransferase AIG2-like" evidence="1">
    <location>
        <begin position="11"/>
        <end position="113"/>
    </location>
</feature>
<dbReference type="InterPro" id="IPR036568">
    <property type="entry name" value="GGCT-like_sf"/>
</dbReference>
<evidence type="ECO:0000313" key="3">
    <source>
        <dbReference type="Proteomes" id="UP000324354"/>
    </source>
</evidence>
<dbReference type="GeneID" id="41712448"/>
<gene>
    <name evidence="2" type="ORF">PFDSM3638_03225</name>
</gene>
<dbReference type="InterPro" id="IPR013024">
    <property type="entry name" value="GGCT-like"/>
</dbReference>
<dbReference type="RefSeq" id="WP_011011766.1">
    <property type="nucleotide sequence ID" value="NC_003413.1"/>
</dbReference>
<dbReference type="SUPFAM" id="SSF110857">
    <property type="entry name" value="Gamma-glutamyl cyclotransferase-like"/>
    <property type="match status" value="1"/>
</dbReference>
<keyword evidence="2" id="KW-0808">Transferase</keyword>
<dbReference type="Gene3D" id="3.10.490.10">
    <property type="entry name" value="Gamma-glutamyl cyclotransferase-like"/>
    <property type="match status" value="1"/>
</dbReference>
<evidence type="ECO:0000313" key="2">
    <source>
        <dbReference type="EMBL" id="QEK78347.1"/>
    </source>
</evidence>
<dbReference type="GeneID" id="13302455"/>
<evidence type="ECO:0000259" key="1">
    <source>
        <dbReference type="Pfam" id="PF06094"/>
    </source>
</evidence>
<reference evidence="2 3" key="1">
    <citation type="submission" date="2017-08" db="EMBL/GenBank/DDBJ databases">
        <title>Resequencing and Reannotation of the genome of Pyrococcus furiosus type strain DSM3638.</title>
        <authorList>
            <person name="Reichelt R.M."/>
            <person name="Bunk B."/>
        </authorList>
    </citation>
    <scope>NUCLEOTIDE SEQUENCE [LARGE SCALE GENOMIC DNA]</scope>
    <source>
        <strain evidence="2 3">DSM 3638</strain>
    </source>
</reference>
<dbReference type="InterPro" id="IPR009288">
    <property type="entry name" value="AIG2-like_dom"/>
</dbReference>
<accession>A0A5C0XN63</accession>
<dbReference type="GO" id="GO:0016740">
    <property type="term" value="F:transferase activity"/>
    <property type="evidence" value="ECO:0007669"/>
    <property type="project" value="UniProtKB-KW"/>
</dbReference>
<dbReference type="Pfam" id="PF06094">
    <property type="entry name" value="GGACT"/>
    <property type="match status" value="1"/>
</dbReference>
<protein>
    <submittedName>
        <fullName evidence="2">Gamma-glutamylcyclotransferase</fullName>
    </submittedName>
</protein>
<dbReference type="Proteomes" id="UP000324354">
    <property type="component" value="Chromosome"/>
</dbReference>